<dbReference type="Gene3D" id="3.30.420.40">
    <property type="match status" value="2"/>
</dbReference>
<dbReference type="RefSeq" id="WP_024731523.1">
    <property type="nucleotide sequence ID" value="NZ_CALBAT010000018.1"/>
</dbReference>
<accession>A0A3E3JY56</accession>
<dbReference type="PROSITE" id="PS00445">
    <property type="entry name" value="FGGY_KINASES_2"/>
    <property type="match status" value="1"/>
</dbReference>
<dbReference type="GO" id="GO:0016301">
    <property type="term" value="F:kinase activity"/>
    <property type="evidence" value="ECO:0007669"/>
    <property type="project" value="UniProtKB-KW"/>
</dbReference>
<gene>
    <name evidence="7" type="ORF">DW016_15440</name>
</gene>
<keyword evidence="2 4" id="KW-0808">Transferase</keyword>
<dbReference type="EMBL" id="QVLX01000016">
    <property type="protein sequence ID" value="RGE84452.1"/>
    <property type="molecule type" value="Genomic_DNA"/>
</dbReference>
<dbReference type="PANTHER" id="PTHR43095">
    <property type="entry name" value="SUGAR KINASE"/>
    <property type="match status" value="1"/>
</dbReference>
<dbReference type="Pfam" id="PF00370">
    <property type="entry name" value="FGGY_N"/>
    <property type="match status" value="1"/>
</dbReference>
<dbReference type="InterPro" id="IPR018484">
    <property type="entry name" value="FGGY_N"/>
</dbReference>
<organism evidence="7 8">
    <name type="scientific">Sellimonas intestinalis</name>
    <dbReference type="NCBI Taxonomy" id="1653434"/>
    <lineage>
        <taxon>Bacteria</taxon>
        <taxon>Bacillati</taxon>
        <taxon>Bacillota</taxon>
        <taxon>Clostridia</taxon>
        <taxon>Lachnospirales</taxon>
        <taxon>Lachnospiraceae</taxon>
        <taxon>Sellimonas</taxon>
    </lineage>
</organism>
<evidence type="ECO:0000256" key="3">
    <source>
        <dbReference type="ARBA" id="ARBA00022777"/>
    </source>
</evidence>
<dbReference type="OrthoDB" id="9805576at2"/>
<dbReference type="Proteomes" id="UP000261080">
    <property type="component" value="Unassembled WGS sequence"/>
</dbReference>
<dbReference type="InterPro" id="IPR018483">
    <property type="entry name" value="Carb_kinase_FGGY_CS"/>
</dbReference>
<dbReference type="AlphaFoldDB" id="A0A3E3JY56"/>
<evidence type="ECO:0000313" key="7">
    <source>
        <dbReference type="EMBL" id="RGE84452.1"/>
    </source>
</evidence>
<dbReference type="InterPro" id="IPR018485">
    <property type="entry name" value="FGGY_C"/>
</dbReference>
<evidence type="ECO:0000256" key="4">
    <source>
        <dbReference type="RuleBase" id="RU003733"/>
    </source>
</evidence>
<keyword evidence="8" id="KW-1185">Reference proteome</keyword>
<keyword evidence="3 4" id="KW-0418">Kinase</keyword>
<evidence type="ECO:0000259" key="6">
    <source>
        <dbReference type="Pfam" id="PF02782"/>
    </source>
</evidence>
<dbReference type="PANTHER" id="PTHR43095:SF3">
    <property type="entry name" value="L-XYLULOSE_3-KETO-L-GULONATE KINASE"/>
    <property type="match status" value="1"/>
</dbReference>
<evidence type="ECO:0000313" key="8">
    <source>
        <dbReference type="Proteomes" id="UP000261080"/>
    </source>
</evidence>
<proteinExistence type="inferred from homology"/>
<dbReference type="GO" id="GO:0005975">
    <property type="term" value="P:carbohydrate metabolic process"/>
    <property type="evidence" value="ECO:0007669"/>
    <property type="project" value="InterPro"/>
</dbReference>
<dbReference type="InterPro" id="IPR000577">
    <property type="entry name" value="Carb_kinase_FGGY"/>
</dbReference>
<evidence type="ECO:0000256" key="1">
    <source>
        <dbReference type="ARBA" id="ARBA00009156"/>
    </source>
</evidence>
<dbReference type="SUPFAM" id="SSF53067">
    <property type="entry name" value="Actin-like ATPase domain"/>
    <property type="match status" value="2"/>
</dbReference>
<dbReference type="Pfam" id="PF02782">
    <property type="entry name" value="FGGY_C"/>
    <property type="match status" value="1"/>
</dbReference>
<evidence type="ECO:0000259" key="5">
    <source>
        <dbReference type="Pfam" id="PF00370"/>
    </source>
</evidence>
<feature type="domain" description="Carbohydrate kinase FGGY N-terminal" evidence="5">
    <location>
        <begin position="5"/>
        <end position="247"/>
    </location>
</feature>
<evidence type="ECO:0000256" key="2">
    <source>
        <dbReference type="ARBA" id="ARBA00022679"/>
    </source>
</evidence>
<dbReference type="CDD" id="cd07802">
    <property type="entry name" value="ASKHA_NBD_FGGY_EcLyxK-like"/>
    <property type="match status" value="1"/>
</dbReference>
<reference evidence="7 8" key="1">
    <citation type="submission" date="2018-08" db="EMBL/GenBank/DDBJ databases">
        <title>A genome reference for cultivated species of the human gut microbiota.</title>
        <authorList>
            <person name="Zou Y."/>
            <person name="Xue W."/>
            <person name="Luo G."/>
        </authorList>
    </citation>
    <scope>NUCLEOTIDE SEQUENCE [LARGE SCALE GENOMIC DNA]</scope>
    <source>
        <strain evidence="7 8">AF37-2AT</strain>
    </source>
</reference>
<dbReference type="GO" id="GO:0016773">
    <property type="term" value="F:phosphotransferase activity, alcohol group as acceptor"/>
    <property type="evidence" value="ECO:0007669"/>
    <property type="project" value="InterPro"/>
</dbReference>
<comment type="caution">
    <text evidence="7">The sequence shown here is derived from an EMBL/GenBank/DDBJ whole genome shotgun (WGS) entry which is preliminary data.</text>
</comment>
<comment type="similarity">
    <text evidence="1 4">Belongs to the FGGY kinase family.</text>
</comment>
<name>A0A3E3JY56_9FIRM</name>
<dbReference type="InterPro" id="IPR050406">
    <property type="entry name" value="FGGY_Carb_Kinase"/>
</dbReference>
<dbReference type="GeneID" id="97191492"/>
<dbReference type="PIRSF" id="PIRSF000538">
    <property type="entry name" value="GlpK"/>
    <property type="match status" value="1"/>
</dbReference>
<feature type="domain" description="Carbohydrate kinase FGGY C-terminal" evidence="6">
    <location>
        <begin position="259"/>
        <end position="438"/>
    </location>
</feature>
<protein>
    <submittedName>
        <fullName evidence="7">Carbohydrate kinase</fullName>
    </submittedName>
</protein>
<sequence length="490" mass="55143">MGKKYLLGIDNGGTYSKAALFDLHGNQVEKRSIQIPVYAPKEGYTQRKLEEIRDANFQIVRELVKTCDGEILGVGIAGHGKGLYLLDRKRDFLYFGIGSTDKRALEYELKWKEDGTARKVFQKTAQQVMACQPVALLRWLKEYERIVYEKIGYILSIKDFVRFCLTGEVYAEYTDISGTNLLNLRTRKYDRELLQEFGIQEMYECLPEIRKASDICGRISRETAKWTGLSEGTPVVGGMFDIDACALAMGNIRPLDMCVIAGTWGINEYVSEKLIDDGSVAMNSIFCEPQYCLVEESSAASAGNLEWFLKLVNERDYDKINEMVEHVPVEADHLYYMPFLYASNENPLAKGMMIGLDGFHTAQNICRAVYEGVAFAHYTHICALLKGRKRPDVIRLAGGVANSKVWSQMFADVFGIPLRLIQDVELGAKGAAMAAGIGAGLFADYGSAVDACVREGITIYPDIEKTKIYRAKYENYRRIIEAMDRVWATL</sequence>
<dbReference type="InterPro" id="IPR043129">
    <property type="entry name" value="ATPase_NBD"/>
</dbReference>